<feature type="signal peptide" evidence="1">
    <location>
        <begin position="1"/>
        <end position="20"/>
    </location>
</feature>
<organism evidence="2 3">
    <name type="scientific">Xanthoceras sorbifolium</name>
    <dbReference type="NCBI Taxonomy" id="99658"/>
    <lineage>
        <taxon>Eukaryota</taxon>
        <taxon>Viridiplantae</taxon>
        <taxon>Streptophyta</taxon>
        <taxon>Embryophyta</taxon>
        <taxon>Tracheophyta</taxon>
        <taxon>Spermatophyta</taxon>
        <taxon>Magnoliopsida</taxon>
        <taxon>eudicotyledons</taxon>
        <taxon>Gunneridae</taxon>
        <taxon>Pentapetalae</taxon>
        <taxon>rosids</taxon>
        <taxon>malvids</taxon>
        <taxon>Sapindales</taxon>
        <taxon>Sapindaceae</taxon>
        <taxon>Xanthoceroideae</taxon>
        <taxon>Xanthoceras</taxon>
    </lineage>
</organism>
<evidence type="ECO:0008006" key="4">
    <source>
        <dbReference type="Google" id="ProtNLM"/>
    </source>
</evidence>
<keyword evidence="3" id="KW-1185">Reference proteome</keyword>
<proteinExistence type="predicted"/>
<dbReference type="InterPro" id="IPR040348">
    <property type="entry name" value="POLAR-like"/>
</dbReference>
<evidence type="ECO:0000256" key="1">
    <source>
        <dbReference type="SAM" id="SignalP"/>
    </source>
</evidence>
<name>A0ABQ8HAY9_9ROSI</name>
<protein>
    <recommendedName>
        <fullName evidence="4">POLAR LOCALIZATION DURING ASYMMETRIC DIVISION AND protein</fullName>
    </recommendedName>
</protein>
<sequence>MWQFLLAAAVAAAGSTGLVAKHLFRFRPNSVECEAEDDQIQKQQTNPFDDDAKYQASVSSVVLSGSNASGCETNCDNQEGIFRFSSSGSGFGPGSKNVRKKGGAGAGAKKVENVKGCGGGGGGGGIEVCRRRVAVCLKKRRTSKNVAAKTCSSKDSSLFNWGLGIGMMYMMSAGKSEISKLSTAMDETAKVVHELKSELHRRKSSYSLQDFSSGNAEKLSGKQTQQVLIKSRNGNGDLNDNKVFGFPQVDEGEYESSVLTEERDPEVLELDQLEAELESELQKLPCYTTGHEDMTLKLHESSDYCQSPGVSPSELKQKLSHLLIQQQENQIMDLESELHSAQSKLCEKEAELRTLKDCVKRLTEFSLSTITMNYGETEAQEQEQEQECTREWNCNNGIEFESMKSVVGIGMKRPIDTESCHYYVK</sequence>
<accession>A0ABQ8HAY9</accession>
<feature type="chain" id="PRO_5045042160" description="POLAR LOCALIZATION DURING ASYMMETRIC DIVISION AND protein" evidence="1">
    <location>
        <begin position="21"/>
        <end position="425"/>
    </location>
</feature>
<reference evidence="2 3" key="1">
    <citation type="submission" date="2021-02" db="EMBL/GenBank/DDBJ databases">
        <title>Plant Genome Project.</title>
        <authorList>
            <person name="Zhang R.-G."/>
        </authorList>
    </citation>
    <scope>NUCLEOTIDE SEQUENCE [LARGE SCALE GENOMIC DNA]</scope>
    <source>
        <tissue evidence="2">Leaves</tissue>
    </source>
</reference>
<dbReference type="Proteomes" id="UP000827721">
    <property type="component" value="Unassembled WGS sequence"/>
</dbReference>
<evidence type="ECO:0000313" key="3">
    <source>
        <dbReference type="Proteomes" id="UP000827721"/>
    </source>
</evidence>
<comment type="caution">
    <text evidence="2">The sequence shown here is derived from an EMBL/GenBank/DDBJ whole genome shotgun (WGS) entry which is preliminary data.</text>
</comment>
<dbReference type="EMBL" id="JAFEMO010000012">
    <property type="protein sequence ID" value="KAH7553605.1"/>
    <property type="molecule type" value="Genomic_DNA"/>
</dbReference>
<dbReference type="PANTHER" id="PTHR33476:SF4">
    <property type="entry name" value="POLAR LOCALIZATION DURING ASYMMETRIC DIVISION AND PROTEIN"/>
    <property type="match status" value="1"/>
</dbReference>
<gene>
    <name evidence="2" type="ORF">JRO89_XS12G0032600</name>
</gene>
<evidence type="ECO:0000313" key="2">
    <source>
        <dbReference type="EMBL" id="KAH7553605.1"/>
    </source>
</evidence>
<dbReference type="PANTHER" id="PTHR33476">
    <property type="entry name" value="EMB|CAB62613.1"/>
    <property type="match status" value="1"/>
</dbReference>
<keyword evidence="1" id="KW-0732">Signal</keyword>